<evidence type="ECO:0000313" key="2">
    <source>
        <dbReference type="EMBL" id="GGY25664.1"/>
    </source>
</evidence>
<dbReference type="AlphaFoldDB" id="A0A918UBN9"/>
<sequence>MNRTSTPVAEHATTDLLSRYQALKAERPSLRQRDAADALGASEADLVAVLPEAMALRGDFNALLEALTLAGEIKCITRNRFCVQERVGQLRNLSLGTDMGLALDQGGLDLRFYLKNWRRAFAVSQQSRRGALHSVQFYDDHGDAIGKFYLHDDARLDDWQAMVAAFAGAGDSDRPRTPRAGLPHRDLGGDDLARFREEWLALQDIHHFNRLLVRYDMSRRSAFASAPEGYAEKLAVNSIEALLRRAADEQTPIMIFTGNRGMVQIHGGPIVNVKEMDGWLNIFDKALTLHLDPSGIDSVWRVKRPTRDGIITAVEALDANGDTILTLFGLRSEGQREDPAWHAMAQSAAPQETHRAA</sequence>
<comment type="caution">
    <text evidence="2">The sequence shown here is derived from an EMBL/GenBank/DDBJ whole genome shotgun (WGS) entry which is preliminary data.</text>
</comment>
<gene>
    <name evidence="2" type="ORF">GCM10011289_31620</name>
</gene>
<accession>A0A918UBN9</accession>
<dbReference type="EMBL" id="BMYX01000021">
    <property type="protein sequence ID" value="GGY25664.1"/>
    <property type="molecule type" value="Genomic_DNA"/>
</dbReference>
<evidence type="ECO:0000313" key="3">
    <source>
        <dbReference type="Proteomes" id="UP000645257"/>
    </source>
</evidence>
<dbReference type="CDD" id="cd16831">
    <property type="entry name" value="HemS-like_C"/>
    <property type="match status" value="1"/>
</dbReference>
<name>A0A918UBN9_9NEIS</name>
<dbReference type="InterPro" id="IPR007845">
    <property type="entry name" value="HemS/ChuX_dom"/>
</dbReference>
<proteinExistence type="predicted"/>
<dbReference type="SUPFAM" id="SSF144064">
    <property type="entry name" value="Heme iron utilization protein-like"/>
    <property type="match status" value="1"/>
</dbReference>
<reference evidence="2" key="1">
    <citation type="journal article" date="2014" name="Int. J. Syst. Evol. Microbiol.">
        <title>Complete genome sequence of Corynebacterium casei LMG S-19264T (=DSM 44701T), isolated from a smear-ripened cheese.</title>
        <authorList>
            <consortium name="US DOE Joint Genome Institute (JGI-PGF)"/>
            <person name="Walter F."/>
            <person name="Albersmeier A."/>
            <person name="Kalinowski J."/>
            <person name="Ruckert C."/>
        </authorList>
    </citation>
    <scope>NUCLEOTIDE SEQUENCE</scope>
    <source>
        <strain evidence="2">KCTC 32182</strain>
    </source>
</reference>
<feature type="domain" description="Haemin-degrading HemS/ChuX" evidence="1">
    <location>
        <begin position="217"/>
        <end position="346"/>
    </location>
</feature>
<protein>
    <submittedName>
        <fullName evidence="2">Hemin-degrading factor</fullName>
    </submittedName>
</protein>
<evidence type="ECO:0000259" key="1">
    <source>
        <dbReference type="Pfam" id="PF05171"/>
    </source>
</evidence>
<dbReference type="Pfam" id="PF05171">
    <property type="entry name" value="HemS"/>
    <property type="match status" value="2"/>
</dbReference>
<dbReference type="RefSeq" id="WP_189536101.1">
    <property type="nucleotide sequence ID" value="NZ_BMYX01000021.1"/>
</dbReference>
<dbReference type="InterPro" id="IPR053733">
    <property type="entry name" value="Heme_Transport_Util_sf"/>
</dbReference>
<organism evidence="2 3">
    <name type="scientific">Paludibacterium paludis</name>
    <dbReference type="NCBI Taxonomy" id="1225769"/>
    <lineage>
        <taxon>Bacteria</taxon>
        <taxon>Pseudomonadati</taxon>
        <taxon>Pseudomonadota</taxon>
        <taxon>Betaproteobacteria</taxon>
        <taxon>Neisseriales</taxon>
        <taxon>Chromobacteriaceae</taxon>
        <taxon>Paludibacterium</taxon>
    </lineage>
</organism>
<feature type="domain" description="Haemin-degrading HemS/ChuX" evidence="1">
    <location>
        <begin position="42"/>
        <end position="166"/>
    </location>
</feature>
<dbReference type="GO" id="GO:0006826">
    <property type="term" value="P:iron ion transport"/>
    <property type="evidence" value="ECO:0007669"/>
    <property type="project" value="InterPro"/>
</dbReference>
<dbReference type="Proteomes" id="UP000645257">
    <property type="component" value="Unassembled WGS sequence"/>
</dbReference>
<keyword evidence="3" id="KW-1185">Reference proteome</keyword>
<reference evidence="2" key="2">
    <citation type="submission" date="2020-09" db="EMBL/GenBank/DDBJ databases">
        <authorList>
            <person name="Sun Q."/>
            <person name="Kim S."/>
        </authorList>
    </citation>
    <scope>NUCLEOTIDE SEQUENCE</scope>
    <source>
        <strain evidence="2">KCTC 32182</strain>
    </source>
</reference>
<dbReference type="CDD" id="cd16830">
    <property type="entry name" value="HemS-like_N"/>
    <property type="match status" value="1"/>
</dbReference>
<dbReference type="Gene3D" id="3.40.1570.10">
    <property type="entry name" value="HemS/ChuS/ChuX like domains"/>
    <property type="match status" value="2"/>
</dbReference>